<evidence type="ECO:0000256" key="1">
    <source>
        <dbReference type="ARBA" id="ARBA00004141"/>
    </source>
</evidence>
<evidence type="ECO:0000256" key="2">
    <source>
        <dbReference type="ARBA" id="ARBA00008444"/>
    </source>
</evidence>
<dbReference type="PANTHER" id="PTHR13002">
    <property type="entry name" value="C3ORF1 PROTEIN-RELATED"/>
    <property type="match status" value="1"/>
</dbReference>
<comment type="similarity">
    <text evidence="2">Belongs to the Tim17/Tim22/Tim23 family.</text>
</comment>
<keyword evidence="10" id="KW-1185">Reference proteome</keyword>
<dbReference type="GO" id="GO:0005739">
    <property type="term" value="C:mitochondrion"/>
    <property type="evidence" value="ECO:0007669"/>
    <property type="project" value="TreeGrafter"/>
</dbReference>
<evidence type="ECO:0000256" key="5">
    <source>
        <dbReference type="ARBA" id="ARBA00023136"/>
    </source>
</evidence>
<accession>A0AAV4TZI4</accession>
<dbReference type="InterPro" id="IPR055299">
    <property type="entry name" value="TIMMDC1"/>
</dbReference>
<evidence type="ECO:0000313" key="10">
    <source>
        <dbReference type="Proteomes" id="UP001054945"/>
    </source>
</evidence>
<evidence type="ECO:0000313" key="9">
    <source>
        <dbReference type="EMBL" id="GIY50994.1"/>
    </source>
</evidence>
<comment type="subcellular location">
    <subcellularLocation>
        <location evidence="1">Membrane</location>
        <topology evidence="1">Multi-pass membrane protein</topology>
    </subcellularLocation>
</comment>
<evidence type="ECO:0000256" key="6">
    <source>
        <dbReference type="ARBA" id="ARBA00040778"/>
    </source>
</evidence>
<evidence type="ECO:0000256" key="4">
    <source>
        <dbReference type="ARBA" id="ARBA00022989"/>
    </source>
</evidence>
<proteinExistence type="inferred from homology"/>
<dbReference type="GO" id="GO:0032981">
    <property type="term" value="P:mitochondrial respiratory chain complex I assembly"/>
    <property type="evidence" value="ECO:0007669"/>
    <property type="project" value="InterPro"/>
</dbReference>
<evidence type="ECO:0000256" key="7">
    <source>
        <dbReference type="ARBA" id="ARBA00041344"/>
    </source>
</evidence>
<evidence type="ECO:0000256" key="8">
    <source>
        <dbReference type="SAM" id="Phobius"/>
    </source>
</evidence>
<dbReference type="PANTHER" id="PTHR13002:SF1">
    <property type="entry name" value="COMPLEX I ASSEMBLY FACTOR TIMMDC1, MITOCHONDRIAL"/>
    <property type="match status" value="1"/>
</dbReference>
<dbReference type="GO" id="GO:0016020">
    <property type="term" value="C:membrane"/>
    <property type="evidence" value="ECO:0007669"/>
    <property type="project" value="UniProtKB-SubCell"/>
</dbReference>
<name>A0AAV4TZI4_CAEEX</name>
<dbReference type="Proteomes" id="UP001054945">
    <property type="component" value="Unassembled WGS sequence"/>
</dbReference>
<gene>
    <name evidence="9" type="primary">AVEN_238465_1</name>
    <name evidence="9" type="ORF">CEXT_619691</name>
</gene>
<dbReference type="EMBL" id="BPLR01012055">
    <property type="protein sequence ID" value="GIY50994.1"/>
    <property type="molecule type" value="Genomic_DNA"/>
</dbReference>
<reference evidence="9 10" key="1">
    <citation type="submission" date="2021-06" db="EMBL/GenBank/DDBJ databases">
        <title>Caerostris extrusa draft genome.</title>
        <authorList>
            <person name="Kono N."/>
            <person name="Arakawa K."/>
        </authorList>
    </citation>
    <scope>NUCLEOTIDE SEQUENCE [LARGE SCALE GENOMIC DNA]</scope>
</reference>
<dbReference type="AlphaFoldDB" id="A0AAV4TZI4"/>
<protein>
    <recommendedName>
        <fullName evidence="6">Complex I assembly factor TIMMDC1, mitochondrial</fullName>
    </recommendedName>
    <alternativeName>
        <fullName evidence="7">Translocase of inner mitochondrial membrane domain-containing protein 1</fullName>
    </alternativeName>
</protein>
<comment type="caution">
    <text evidence="9">The sequence shown here is derived from an EMBL/GenBank/DDBJ whole genome shotgun (WGS) entry which is preliminary data.</text>
</comment>
<evidence type="ECO:0000256" key="3">
    <source>
        <dbReference type="ARBA" id="ARBA00022692"/>
    </source>
</evidence>
<feature type="transmembrane region" description="Helical" evidence="8">
    <location>
        <begin position="166"/>
        <end position="188"/>
    </location>
</feature>
<keyword evidence="4 8" id="KW-1133">Transmembrane helix</keyword>
<keyword evidence="3 8" id="KW-0812">Transmembrane</keyword>
<keyword evidence="5 8" id="KW-0472">Membrane</keyword>
<organism evidence="9 10">
    <name type="scientific">Caerostris extrusa</name>
    <name type="common">Bark spider</name>
    <name type="synonym">Caerostris bankana</name>
    <dbReference type="NCBI Taxonomy" id="172846"/>
    <lineage>
        <taxon>Eukaryota</taxon>
        <taxon>Metazoa</taxon>
        <taxon>Ecdysozoa</taxon>
        <taxon>Arthropoda</taxon>
        <taxon>Chelicerata</taxon>
        <taxon>Arachnida</taxon>
        <taxon>Araneae</taxon>
        <taxon>Araneomorphae</taxon>
        <taxon>Entelegynae</taxon>
        <taxon>Araneoidea</taxon>
        <taxon>Araneidae</taxon>
        <taxon>Caerostris</taxon>
    </lineage>
</organism>
<sequence length="219" mass="24321">MFPPFLIHHAKCSEKFSYIAEKGIKEKLLNESARERVIRMYTIDEFGFSPELQCVITTAKYTIATAAFFGGISSMIKAKDDFFRKNMASAYESKHLARRSLSDAMSLAGIQGALKSAFKYGTFSSFYLLATMTGANYRNKISVWEHVASGAVLGGLARCNYGFKGVLVAGTLGGFLGFIAGGIITLTFKIEGVTMDDLRCWQHEDHYTRLNKDKTDQQV</sequence>